<feature type="compositionally biased region" description="Low complexity" evidence="4">
    <location>
        <begin position="168"/>
        <end position="179"/>
    </location>
</feature>
<feature type="domain" description="Sushi" evidence="7">
    <location>
        <begin position="593"/>
        <end position="652"/>
    </location>
</feature>
<dbReference type="AlphaFoldDB" id="A0A182W6Y0"/>
<sequence>FRISKYCGEHLIVGNEVQWEPLDGDSDEDSTDGTDDIYHPAYGTGTETAGSSETSWRQQTPNEPTTNDGIANGSANDVPGPDEQPSARDPNDGGEDLRDESLVTLQERHYAAAAAAGSPYRRLARAGAGEPRAEALQAATVHSFHNLKILKPVDDDEEAVLEQHQQQKHPQQQQQQQQHQHNDTDMDRNQQEPEVATRTRNRQRQKVFSQDFRVLKILPSNLDVVEDIKQIGNEYYFKKDVEVVIDDRENEIVDNAGGRRDGDKGQPAVNSTTTVDDGDTTSDMTETLDIVVLPAPTKDIEIYDNELMPEEAVSTRPDDDISVIGLITPTRPVVTSARTTASGEGLRVSASSTPLPPTGAVSVETTLGHWDVDRLDLPEPAEDIGQLPAENSTSATVDTTPPFSFNNRTFQTIQDTVRKEFDESQGPYPPLGGYDEGEEDDFEDEDDADEDEQYGRSETRRNGPNGRSDKSHKKHMSVQRTLLKHPLRQGFLMTPSYPKYYIGDSTCRWTLYAGVHQRIKLTILDLALRYDEECRDYLQVVDLNTNQTLFHSCTESSRPIEIVSIRERLEVSVRTTTKVIYPKRGVLVHYTALGCELPSPTPGHMRLVRRTEHRVKYVCDPLHVFPDTGESVRELICTAKHTWNRPLPACIEKRATEGSGLVSHYEQKRRYGDTDNMSDKQADTVYDILIPSLVIAGLFVVNGIVFAVIMRYRNKRKQRLDLESKELAEL</sequence>
<reference evidence="8" key="2">
    <citation type="submission" date="2020-05" db="UniProtKB">
        <authorList>
            <consortium name="EnsemblMetazoa"/>
        </authorList>
    </citation>
    <scope>IDENTIFICATION</scope>
    <source>
        <strain evidence="8">MINIMUS1</strain>
    </source>
</reference>
<feature type="compositionally biased region" description="Polar residues" evidence="4">
    <location>
        <begin position="389"/>
        <end position="415"/>
    </location>
</feature>
<dbReference type="PROSITE" id="PS50923">
    <property type="entry name" value="SUSHI"/>
    <property type="match status" value="1"/>
</dbReference>
<evidence type="ECO:0000259" key="7">
    <source>
        <dbReference type="PROSITE" id="PS50923"/>
    </source>
</evidence>
<dbReference type="PANTHER" id="PTHR24251">
    <property type="entry name" value="OVOCHYMASE-RELATED"/>
    <property type="match status" value="1"/>
</dbReference>
<feature type="domain" description="CUB" evidence="6">
    <location>
        <begin position="478"/>
        <end position="593"/>
    </location>
</feature>
<feature type="compositionally biased region" description="Polar residues" evidence="4">
    <location>
        <begin position="56"/>
        <end position="75"/>
    </location>
</feature>
<keyword evidence="5" id="KW-0472">Membrane</keyword>
<feature type="compositionally biased region" description="Acidic residues" evidence="4">
    <location>
        <begin position="435"/>
        <end position="452"/>
    </location>
</feature>
<dbReference type="PROSITE" id="PS01180">
    <property type="entry name" value="CUB"/>
    <property type="match status" value="1"/>
</dbReference>
<evidence type="ECO:0000256" key="1">
    <source>
        <dbReference type="ARBA" id="ARBA00022737"/>
    </source>
</evidence>
<dbReference type="Gene3D" id="2.60.120.290">
    <property type="entry name" value="Spermadhesin, CUB domain"/>
    <property type="match status" value="1"/>
</dbReference>
<feature type="region of interest" description="Disordered" evidence="4">
    <location>
        <begin position="158"/>
        <end position="204"/>
    </location>
</feature>
<dbReference type="CDD" id="cd00041">
    <property type="entry name" value="CUB"/>
    <property type="match status" value="1"/>
</dbReference>
<evidence type="ECO:0000313" key="8">
    <source>
        <dbReference type="EnsemblMetazoa" id="AMIN006102-PA"/>
    </source>
</evidence>
<evidence type="ECO:0000256" key="2">
    <source>
        <dbReference type="ARBA" id="ARBA00023157"/>
    </source>
</evidence>
<keyword evidence="2" id="KW-1015">Disulfide bond</keyword>
<accession>A0A182W6Y0</accession>
<feature type="region of interest" description="Disordered" evidence="4">
    <location>
        <begin position="18"/>
        <end position="97"/>
    </location>
</feature>
<dbReference type="PANTHER" id="PTHR24251:SF30">
    <property type="entry name" value="MEMBRANE FRIZZLED-RELATED PROTEIN"/>
    <property type="match status" value="1"/>
</dbReference>
<dbReference type="InterPro" id="IPR035976">
    <property type="entry name" value="Sushi/SCR/CCP_sf"/>
</dbReference>
<proteinExistence type="predicted"/>
<evidence type="ECO:0000256" key="4">
    <source>
        <dbReference type="SAM" id="MobiDB-lite"/>
    </source>
</evidence>
<dbReference type="InterPro" id="IPR000436">
    <property type="entry name" value="Sushi_SCR_CCP_dom"/>
</dbReference>
<dbReference type="CDD" id="cd00033">
    <property type="entry name" value="CCP"/>
    <property type="match status" value="1"/>
</dbReference>
<comment type="caution">
    <text evidence="3">Lacks conserved residue(s) required for the propagation of feature annotation.</text>
</comment>
<feature type="region of interest" description="Disordered" evidence="4">
    <location>
        <begin position="382"/>
        <end position="478"/>
    </location>
</feature>
<keyword evidence="3" id="KW-0768">Sushi</keyword>
<feature type="compositionally biased region" description="Basic and acidic residues" evidence="4">
    <location>
        <begin position="180"/>
        <end position="197"/>
    </location>
</feature>
<keyword evidence="5" id="KW-1133">Transmembrane helix</keyword>
<keyword evidence="1" id="KW-0677">Repeat</keyword>
<dbReference type="VEuPathDB" id="VectorBase:AMIN006102"/>
<dbReference type="InterPro" id="IPR000859">
    <property type="entry name" value="CUB_dom"/>
</dbReference>
<dbReference type="SUPFAM" id="SSF49854">
    <property type="entry name" value="Spermadhesin, CUB domain"/>
    <property type="match status" value="1"/>
</dbReference>
<keyword evidence="9" id="KW-1185">Reference proteome</keyword>
<keyword evidence="5" id="KW-0812">Transmembrane</keyword>
<dbReference type="EnsemblMetazoa" id="AMIN006102-RA">
    <property type="protein sequence ID" value="AMIN006102-PA"/>
    <property type="gene ID" value="AMIN006102"/>
</dbReference>
<evidence type="ECO:0008006" key="10">
    <source>
        <dbReference type="Google" id="ProtNLM"/>
    </source>
</evidence>
<name>A0A182W6Y0_9DIPT</name>
<feature type="region of interest" description="Disordered" evidence="4">
    <location>
        <begin position="254"/>
        <end position="282"/>
    </location>
</feature>
<feature type="compositionally biased region" description="Basic and acidic residues" evidence="4">
    <location>
        <begin position="254"/>
        <end position="264"/>
    </location>
</feature>
<feature type="transmembrane region" description="Helical" evidence="5">
    <location>
        <begin position="688"/>
        <end position="709"/>
    </location>
</feature>
<dbReference type="SUPFAM" id="SSF57535">
    <property type="entry name" value="Complement control module/SCR domain"/>
    <property type="match status" value="1"/>
</dbReference>
<evidence type="ECO:0000256" key="3">
    <source>
        <dbReference type="PROSITE-ProRule" id="PRU00302"/>
    </source>
</evidence>
<feature type="compositionally biased region" description="Low complexity" evidence="4">
    <location>
        <begin position="43"/>
        <end position="55"/>
    </location>
</feature>
<reference evidence="9" key="1">
    <citation type="submission" date="2013-03" db="EMBL/GenBank/DDBJ databases">
        <title>The Genome Sequence of Anopheles minimus MINIMUS1.</title>
        <authorList>
            <consortium name="The Broad Institute Genomics Platform"/>
            <person name="Neafsey D.E."/>
            <person name="Walton C."/>
            <person name="Walker B."/>
            <person name="Young S.K."/>
            <person name="Zeng Q."/>
            <person name="Gargeya S."/>
            <person name="Fitzgerald M."/>
            <person name="Haas B."/>
            <person name="Abouelleil A."/>
            <person name="Allen A.W."/>
            <person name="Alvarado L."/>
            <person name="Arachchi H.M."/>
            <person name="Berlin A.M."/>
            <person name="Chapman S.B."/>
            <person name="Gainer-Dewar J."/>
            <person name="Goldberg J."/>
            <person name="Griggs A."/>
            <person name="Gujja S."/>
            <person name="Hansen M."/>
            <person name="Howarth C."/>
            <person name="Imamovic A."/>
            <person name="Ireland A."/>
            <person name="Larimer J."/>
            <person name="McCowan C."/>
            <person name="Murphy C."/>
            <person name="Pearson M."/>
            <person name="Poon T.W."/>
            <person name="Priest M."/>
            <person name="Roberts A."/>
            <person name="Saif S."/>
            <person name="Shea T."/>
            <person name="Sisk P."/>
            <person name="Sykes S."/>
            <person name="Wortman J."/>
            <person name="Nusbaum C."/>
            <person name="Birren B."/>
        </authorList>
    </citation>
    <scope>NUCLEOTIDE SEQUENCE [LARGE SCALE GENOMIC DNA]</scope>
    <source>
        <strain evidence="9">MINIMUS1</strain>
    </source>
</reference>
<dbReference type="STRING" id="112268.A0A182W6Y0"/>
<dbReference type="InterPro" id="IPR035914">
    <property type="entry name" value="Sperma_CUB_dom_sf"/>
</dbReference>
<evidence type="ECO:0000313" key="9">
    <source>
        <dbReference type="Proteomes" id="UP000075920"/>
    </source>
</evidence>
<protein>
    <recommendedName>
        <fullName evidence="10">CUB domain-containing protein</fullName>
    </recommendedName>
</protein>
<dbReference type="Pfam" id="PF00431">
    <property type="entry name" value="CUB"/>
    <property type="match status" value="1"/>
</dbReference>
<evidence type="ECO:0000259" key="6">
    <source>
        <dbReference type="PROSITE" id="PS01180"/>
    </source>
</evidence>
<dbReference type="SMART" id="SM00042">
    <property type="entry name" value="CUB"/>
    <property type="match status" value="1"/>
</dbReference>
<dbReference type="Proteomes" id="UP000075920">
    <property type="component" value="Unassembled WGS sequence"/>
</dbReference>
<feature type="compositionally biased region" description="Basic and acidic residues" evidence="4">
    <location>
        <begin position="85"/>
        <end position="97"/>
    </location>
</feature>
<feature type="compositionally biased region" description="Acidic residues" evidence="4">
    <location>
        <begin position="22"/>
        <end position="35"/>
    </location>
</feature>
<evidence type="ECO:0000256" key="5">
    <source>
        <dbReference type="SAM" id="Phobius"/>
    </source>
</evidence>
<organism evidence="8 9">
    <name type="scientific">Anopheles minimus</name>
    <dbReference type="NCBI Taxonomy" id="112268"/>
    <lineage>
        <taxon>Eukaryota</taxon>
        <taxon>Metazoa</taxon>
        <taxon>Ecdysozoa</taxon>
        <taxon>Arthropoda</taxon>
        <taxon>Hexapoda</taxon>
        <taxon>Insecta</taxon>
        <taxon>Pterygota</taxon>
        <taxon>Neoptera</taxon>
        <taxon>Endopterygota</taxon>
        <taxon>Diptera</taxon>
        <taxon>Nematocera</taxon>
        <taxon>Culicoidea</taxon>
        <taxon>Culicidae</taxon>
        <taxon>Anophelinae</taxon>
        <taxon>Anopheles</taxon>
    </lineage>
</organism>